<dbReference type="Proteomes" id="UP000697995">
    <property type="component" value="Unassembled WGS sequence"/>
</dbReference>
<reference evidence="1 2" key="1">
    <citation type="journal article" date="2020" name="Microorganisms">
        <title>Osmotic Adaptation and Compatible Solute Biosynthesis of Phototrophic Bacteria as Revealed from Genome Analyses.</title>
        <authorList>
            <person name="Imhoff J.F."/>
            <person name="Rahn T."/>
            <person name="Kunzel S."/>
            <person name="Keller A."/>
            <person name="Neulinger S.C."/>
        </authorList>
    </citation>
    <scope>NUCLEOTIDE SEQUENCE [LARGE SCALE GENOMIC DNA]</scope>
    <source>
        <strain evidence="1 2">DSM 15382</strain>
    </source>
</reference>
<protein>
    <submittedName>
        <fullName evidence="1">Uncharacterized protein</fullName>
    </submittedName>
</protein>
<evidence type="ECO:0000313" key="2">
    <source>
        <dbReference type="Proteomes" id="UP000697995"/>
    </source>
</evidence>
<comment type="caution">
    <text evidence="1">The sequence shown here is derived from an EMBL/GenBank/DDBJ whole genome shotgun (WGS) entry which is preliminary data.</text>
</comment>
<dbReference type="InterPro" id="IPR009057">
    <property type="entry name" value="Homeodomain-like_sf"/>
</dbReference>
<organism evidence="1 2">
    <name type="scientific">Paracraurococcus ruber</name>
    <dbReference type="NCBI Taxonomy" id="77675"/>
    <lineage>
        <taxon>Bacteria</taxon>
        <taxon>Pseudomonadati</taxon>
        <taxon>Pseudomonadota</taxon>
        <taxon>Alphaproteobacteria</taxon>
        <taxon>Acetobacterales</taxon>
        <taxon>Roseomonadaceae</taxon>
        <taxon>Paracraurococcus</taxon>
    </lineage>
</organism>
<sequence>MSPSAAIKLMQRVRETGSAAPARIGGYRRPLLAGHEALLRELTAAKPGITLAEIQTELTGCGIQAGSLSTVWSTLRRL</sequence>
<proteinExistence type="predicted"/>
<feature type="non-terminal residue" evidence="1">
    <location>
        <position position="78"/>
    </location>
</feature>
<name>A0ABS1D5E5_9PROT</name>
<keyword evidence="2" id="KW-1185">Reference proteome</keyword>
<gene>
    <name evidence="1" type="ORF">CKO45_27380</name>
</gene>
<evidence type="ECO:0000313" key="1">
    <source>
        <dbReference type="EMBL" id="MBK1661918.1"/>
    </source>
</evidence>
<dbReference type="SUPFAM" id="SSF46689">
    <property type="entry name" value="Homeodomain-like"/>
    <property type="match status" value="1"/>
</dbReference>
<dbReference type="EMBL" id="NRSG01000403">
    <property type="protein sequence ID" value="MBK1661918.1"/>
    <property type="molecule type" value="Genomic_DNA"/>
</dbReference>
<accession>A0ABS1D5E5</accession>